<dbReference type="EMBL" id="JAYWIO010000003">
    <property type="protein sequence ID" value="KAK7276477.1"/>
    <property type="molecule type" value="Genomic_DNA"/>
</dbReference>
<proteinExistence type="predicted"/>
<evidence type="ECO:0000313" key="1">
    <source>
        <dbReference type="EMBL" id="KAK7276477.1"/>
    </source>
</evidence>
<dbReference type="Proteomes" id="UP001372338">
    <property type="component" value="Unassembled WGS sequence"/>
</dbReference>
<gene>
    <name evidence="1" type="ORF">RIF29_17617</name>
</gene>
<organism evidence="1 2">
    <name type="scientific">Crotalaria pallida</name>
    <name type="common">Smooth rattlebox</name>
    <name type="synonym">Crotalaria striata</name>
    <dbReference type="NCBI Taxonomy" id="3830"/>
    <lineage>
        <taxon>Eukaryota</taxon>
        <taxon>Viridiplantae</taxon>
        <taxon>Streptophyta</taxon>
        <taxon>Embryophyta</taxon>
        <taxon>Tracheophyta</taxon>
        <taxon>Spermatophyta</taxon>
        <taxon>Magnoliopsida</taxon>
        <taxon>eudicotyledons</taxon>
        <taxon>Gunneridae</taxon>
        <taxon>Pentapetalae</taxon>
        <taxon>rosids</taxon>
        <taxon>fabids</taxon>
        <taxon>Fabales</taxon>
        <taxon>Fabaceae</taxon>
        <taxon>Papilionoideae</taxon>
        <taxon>50 kb inversion clade</taxon>
        <taxon>genistoids sensu lato</taxon>
        <taxon>core genistoids</taxon>
        <taxon>Crotalarieae</taxon>
        <taxon>Crotalaria</taxon>
    </lineage>
</organism>
<keyword evidence="2" id="KW-1185">Reference proteome</keyword>
<comment type="caution">
    <text evidence="1">The sequence shown here is derived from an EMBL/GenBank/DDBJ whole genome shotgun (WGS) entry which is preliminary data.</text>
</comment>
<name>A0AAN9FHG4_CROPI</name>
<accession>A0AAN9FHG4</accession>
<reference evidence="1 2" key="1">
    <citation type="submission" date="2024-01" db="EMBL/GenBank/DDBJ databases">
        <title>The genomes of 5 underutilized Papilionoideae crops provide insights into root nodulation and disease resistanc.</title>
        <authorList>
            <person name="Yuan L."/>
        </authorList>
    </citation>
    <scope>NUCLEOTIDE SEQUENCE [LARGE SCALE GENOMIC DNA]</scope>
    <source>
        <strain evidence="1">ZHUSHIDOU_FW_LH</strain>
        <tissue evidence="1">Leaf</tissue>
    </source>
</reference>
<evidence type="ECO:0000313" key="2">
    <source>
        <dbReference type="Proteomes" id="UP001372338"/>
    </source>
</evidence>
<dbReference type="AlphaFoldDB" id="A0AAN9FHG4"/>
<sequence length="135" mass="15918">MALFSVHLHLVPSSKPKDHKFNDKIYKNHDLQSWTQELAPPHLSQLPKVPLPTSKSIIFDDSGIKEIRGRDKVMKQMIYYVDKNNNNKEIVITDKKEQIRDKHELELDFKRYWEEFRSSSSKKEKEAALNLSIAR</sequence>
<protein>
    <submittedName>
        <fullName evidence="1">Uncharacterized protein</fullName>
    </submittedName>
</protein>